<evidence type="ECO:0000313" key="3">
    <source>
        <dbReference type="Proteomes" id="UP000216147"/>
    </source>
</evidence>
<protein>
    <submittedName>
        <fullName evidence="2">Alcohol dehydrogenase</fullName>
    </submittedName>
</protein>
<comment type="caution">
    <text evidence="2">The sequence shown here is derived from an EMBL/GenBank/DDBJ whole genome shotgun (WGS) entry which is preliminary data.</text>
</comment>
<dbReference type="PANTHER" id="PTHR43677:SF11">
    <property type="entry name" value="ZINC-CONTAINING ALCOHOL DEHYDROGENASE"/>
    <property type="match status" value="1"/>
</dbReference>
<sequence>MRAAVISGNGAAPVLQDFPEPTAKDGSVLIEVDTAGLGGWDVLGAYRLGVQYPCVIRGEGVGRAEDGRRVYFGERSVAPWGAWAEKTIVPEAEVWDVPDDIDDRTAITMGIAGTGILIPLEAANLQPGESVLILGATGVLGQIGLQLARSLGAGRVVAAARSQAGLDRLMERGLADAVVAMGGDNDIEGLKAASGGEGFDVVLDLVFGQPFLSAVKATKWGARLITIGTGAGRTVELNIGDLLFRTLTCIGTGQRPAADREAIWRRLLAMQKDQAIEVDYVDYDFADSADAWAAQVSGPHAKITAKVR</sequence>
<dbReference type="InterPro" id="IPR051397">
    <property type="entry name" value="Zn-ADH-like_protein"/>
</dbReference>
<dbReference type="SMART" id="SM00829">
    <property type="entry name" value="PKS_ER"/>
    <property type="match status" value="1"/>
</dbReference>
<dbReference type="PANTHER" id="PTHR43677">
    <property type="entry name" value="SHORT-CHAIN DEHYDROGENASE/REDUCTASE"/>
    <property type="match status" value="1"/>
</dbReference>
<dbReference type="AlphaFoldDB" id="A0A258HMR2"/>
<name>A0A258HMR2_9CAUL</name>
<dbReference type="EMBL" id="NCEQ01000005">
    <property type="protein sequence ID" value="OYX57642.1"/>
    <property type="molecule type" value="Genomic_DNA"/>
</dbReference>
<reference evidence="2 3" key="1">
    <citation type="submission" date="2017-03" db="EMBL/GenBank/DDBJ databases">
        <title>Lifting the veil on microbial sulfur biogeochemistry in mining wastewaters.</title>
        <authorList>
            <person name="Kantor R.S."/>
            <person name="Colenbrander Nelson T."/>
            <person name="Marshall S."/>
            <person name="Bennett D."/>
            <person name="Apte S."/>
            <person name="Camacho D."/>
            <person name="Thomas B.C."/>
            <person name="Warren L.A."/>
            <person name="Banfield J.F."/>
        </authorList>
    </citation>
    <scope>NUCLEOTIDE SEQUENCE [LARGE SCALE GENOMIC DNA]</scope>
    <source>
        <strain evidence="2">32-68-21</strain>
    </source>
</reference>
<evidence type="ECO:0000259" key="1">
    <source>
        <dbReference type="SMART" id="SM00829"/>
    </source>
</evidence>
<feature type="domain" description="Enoyl reductase (ER)" evidence="1">
    <location>
        <begin position="10"/>
        <end position="305"/>
    </location>
</feature>
<dbReference type="Proteomes" id="UP000216147">
    <property type="component" value="Unassembled WGS sequence"/>
</dbReference>
<dbReference type="SUPFAM" id="SSF51735">
    <property type="entry name" value="NAD(P)-binding Rossmann-fold domains"/>
    <property type="match status" value="1"/>
</dbReference>
<accession>A0A258HMR2</accession>
<dbReference type="InterPro" id="IPR013149">
    <property type="entry name" value="ADH-like_C"/>
</dbReference>
<dbReference type="Gene3D" id="3.40.50.720">
    <property type="entry name" value="NAD(P)-binding Rossmann-like Domain"/>
    <property type="match status" value="1"/>
</dbReference>
<dbReference type="InterPro" id="IPR036291">
    <property type="entry name" value="NAD(P)-bd_dom_sf"/>
</dbReference>
<dbReference type="InterPro" id="IPR020843">
    <property type="entry name" value="ER"/>
</dbReference>
<gene>
    <name evidence="2" type="ORF">B7Y86_05780</name>
</gene>
<dbReference type="SUPFAM" id="SSF50129">
    <property type="entry name" value="GroES-like"/>
    <property type="match status" value="1"/>
</dbReference>
<organism evidence="2 3">
    <name type="scientific">Brevundimonas subvibrioides</name>
    <dbReference type="NCBI Taxonomy" id="74313"/>
    <lineage>
        <taxon>Bacteria</taxon>
        <taxon>Pseudomonadati</taxon>
        <taxon>Pseudomonadota</taxon>
        <taxon>Alphaproteobacteria</taxon>
        <taxon>Caulobacterales</taxon>
        <taxon>Caulobacteraceae</taxon>
        <taxon>Brevundimonas</taxon>
    </lineage>
</organism>
<dbReference type="InterPro" id="IPR011032">
    <property type="entry name" value="GroES-like_sf"/>
</dbReference>
<dbReference type="GO" id="GO:0016491">
    <property type="term" value="F:oxidoreductase activity"/>
    <property type="evidence" value="ECO:0007669"/>
    <property type="project" value="InterPro"/>
</dbReference>
<dbReference type="Pfam" id="PF00107">
    <property type="entry name" value="ADH_zinc_N"/>
    <property type="match status" value="1"/>
</dbReference>
<dbReference type="Gene3D" id="3.90.180.10">
    <property type="entry name" value="Medium-chain alcohol dehydrogenases, catalytic domain"/>
    <property type="match status" value="1"/>
</dbReference>
<evidence type="ECO:0000313" key="2">
    <source>
        <dbReference type="EMBL" id="OYX57642.1"/>
    </source>
</evidence>
<proteinExistence type="predicted"/>